<dbReference type="PANTHER" id="PTHR43245">
    <property type="entry name" value="BIFUNCTIONAL POLYMYXIN RESISTANCE PROTEIN ARNA"/>
    <property type="match status" value="1"/>
</dbReference>
<proteinExistence type="predicted"/>
<comment type="caution">
    <text evidence="2">The sequence shown here is derived from an EMBL/GenBank/DDBJ whole genome shotgun (WGS) entry which is preliminary data.</text>
</comment>
<reference evidence="2 3" key="1">
    <citation type="submission" date="2023-05" db="EMBL/GenBank/DDBJ databases">
        <title>Sequencing and Assembly of Streptomyces sp. NP73.</title>
        <authorList>
            <person name="Konwar A.N."/>
            <person name="Saikia K."/>
            <person name="Thakur D."/>
        </authorList>
    </citation>
    <scope>NUCLEOTIDE SEQUENCE [LARGE SCALE GENOMIC DNA]</scope>
    <source>
        <strain evidence="2 3">NP73</strain>
    </source>
</reference>
<gene>
    <name evidence="2" type="ORF">QEZ40_006069</name>
</gene>
<keyword evidence="3" id="KW-1185">Reference proteome</keyword>
<evidence type="ECO:0000259" key="1">
    <source>
        <dbReference type="Pfam" id="PF01370"/>
    </source>
</evidence>
<dbReference type="EMBL" id="JASITI010000006">
    <property type="protein sequence ID" value="MDK9495421.1"/>
    <property type="molecule type" value="Genomic_DNA"/>
</dbReference>
<dbReference type="RefSeq" id="WP_285341037.1">
    <property type="nucleotide sequence ID" value="NZ_JASITI010000006.1"/>
</dbReference>
<sequence>MPGHATAPLITVLGASGLLGTAVSRELARRNVRLRLVGRRAVAVPPRPVALVEERRVDLTRPGAVAEAVAGSDAVVHLVAHISGAGTWRVADGDALAERVNVGLVHDVIGALRAERRERPAALLFSGSLSQSASVPAAPAAAGVHPESLLTTYDRHKLAAERAIADATAQGVVRGATLRLSTLYSLGTDAPDLDRGVVAAMTRRAVAGQPLTVWHGGTAKRDLLGIDDAARAFTSALDALDAVTGGAWEVGSGEQTSVAELFQAIARAVARHTGLPPVPVVDTVPADFALPTDQLDFVLRSARFRELTGWTPRVPLREGLDRLAAAVAGQPAAVAGLDS</sequence>
<dbReference type="Proteomes" id="UP001223390">
    <property type="component" value="Unassembled WGS sequence"/>
</dbReference>
<organism evidence="2 3">
    <name type="scientific">Streptomyces katrae</name>
    <dbReference type="NCBI Taxonomy" id="68223"/>
    <lineage>
        <taxon>Bacteria</taxon>
        <taxon>Bacillati</taxon>
        <taxon>Actinomycetota</taxon>
        <taxon>Actinomycetes</taxon>
        <taxon>Kitasatosporales</taxon>
        <taxon>Streptomycetaceae</taxon>
        <taxon>Streptomyces</taxon>
    </lineage>
</organism>
<dbReference type="InterPro" id="IPR001509">
    <property type="entry name" value="Epimerase_deHydtase"/>
</dbReference>
<dbReference type="InterPro" id="IPR050177">
    <property type="entry name" value="Lipid_A_modif_metabolic_enz"/>
</dbReference>
<name>A0ABT7GQ32_9ACTN</name>
<accession>A0ABT7GQ32</accession>
<dbReference type="SUPFAM" id="SSF51735">
    <property type="entry name" value="NAD(P)-binding Rossmann-fold domains"/>
    <property type="match status" value="1"/>
</dbReference>
<evidence type="ECO:0000313" key="3">
    <source>
        <dbReference type="Proteomes" id="UP001223390"/>
    </source>
</evidence>
<feature type="domain" description="NAD-dependent epimerase/dehydratase" evidence="1">
    <location>
        <begin position="10"/>
        <end position="251"/>
    </location>
</feature>
<dbReference type="InterPro" id="IPR036291">
    <property type="entry name" value="NAD(P)-bd_dom_sf"/>
</dbReference>
<evidence type="ECO:0000313" key="2">
    <source>
        <dbReference type="EMBL" id="MDK9495421.1"/>
    </source>
</evidence>
<dbReference type="Gene3D" id="3.40.50.720">
    <property type="entry name" value="NAD(P)-binding Rossmann-like Domain"/>
    <property type="match status" value="1"/>
</dbReference>
<dbReference type="Pfam" id="PF01370">
    <property type="entry name" value="Epimerase"/>
    <property type="match status" value="1"/>
</dbReference>
<protein>
    <submittedName>
        <fullName evidence="2">NAD-dependent epimerase/dehydratase</fullName>
    </submittedName>
</protein>